<dbReference type="EMBL" id="CAJHNJ030000027">
    <property type="protein sequence ID" value="CAG9122601.1"/>
    <property type="molecule type" value="Genomic_DNA"/>
</dbReference>
<dbReference type="Proteomes" id="UP000653454">
    <property type="component" value="Unassembled WGS sequence"/>
</dbReference>
<keyword evidence="2" id="KW-1185">Reference proteome</keyword>
<name>A0A8S4F7C7_PLUXY</name>
<evidence type="ECO:0000313" key="2">
    <source>
        <dbReference type="Proteomes" id="UP000653454"/>
    </source>
</evidence>
<sequence length="103" mass="11330">MFVTKCLLAASLLVCVVAHVKRDADTKSTSSPLILDLNQFKNHMDEFRGCVDKHLANVVNGVQENQLQPVLSVIGDQVNRLAKAWDVLTAPQSTTPTVSEDRK</sequence>
<protein>
    <submittedName>
        <fullName evidence="1">(diamondback moth) hypothetical protein</fullName>
    </submittedName>
</protein>
<dbReference type="AlphaFoldDB" id="A0A8S4F7C7"/>
<evidence type="ECO:0000313" key="1">
    <source>
        <dbReference type="EMBL" id="CAG9122601.1"/>
    </source>
</evidence>
<reference evidence="1" key="1">
    <citation type="submission" date="2020-11" db="EMBL/GenBank/DDBJ databases">
        <authorList>
            <person name="Whiteford S."/>
        </authorList>
    </citation>
    <scope>NUCLEOTIDE SEQUENCE</scope>
</reference>
<dbReference type="OrthoDB" id="6878635at2759"/>
<dbReference type="KEGG" id="pxy:105389757"/>
<gene>
    <name evidence="1" type="ORF">PLXY2_LOCUS7717</name>
</gene>
<comment type="caution">
    <text evidence="1">The sequence shown here is derived from an EMBL/GenBank/DDBJ whole genome shotgun (WGS) entry which is preliminary data.</text>
</comment>
<proteinExistence type="predicted"/>
<organism evidence="1 2">
    <name type="scientific">Plutella xylostella</name>
    <name type="common">Diamondback moth</name>
    <name type="synonym">Plutella maculipennis</name>
    <dbReference type="NCBI Taxonomy" id="51655"/>
    <lineage>
        <taxon>Eukaryota</taxon>
        <taxon>Metazoa</taxon>
        <taxon>Ecdysozoa</taxon>
        <taxon>Arthropoda</taxon>
        <taxon>Hexapoda</taxon>
        <taxon>Insecta</taxon>
        <taxon>Pterygota</taxon>
        <taxon>Neoptera</taxon>
        <taxon>Endopterygota</taxon>
        <taxon>Lepidoptera</taxon>
        <taxon>Glossata</taxon>
        <taxon>Ditrysia</taxon>
        <taxon>Yponomeutoidea</taxon>
        <taxon>Plutellidae</taxon>
        <taxon>Plutella</taxon>
    </lineage>
</organism>
<accession>A0A8S4F7C7</accession>